<keyword evidence="2 9" id="KW-0813">Transport</keyword>
<evidence type="ECO:0000259" key="11">
    <source>
        <dbReference type="PROSITE" id="PS50850"/>
    </source>
</evidence>
<evidence type="ECO:0000256" key="8">
    <source>
        <dbReference type="ARBA" id="ARBA00023136"/>
    </source>
</evidence>
<evidence type="ECO:0000313" key="12">
    <source>
        <dbReference type="EMBL" id="SSF17512.1"/>
    </source>
</evidence>
<evidence type="ECO:0000256" key="3">
    <source>
        <dbReference type="ARBA" id="ARBA00022475"/>
    </source>
</evidence>
<feature type="transmembrane region" description="Helical" evidence="10">
    <location>
        <begin position="92"/>
        <end position="111"/>
    </location>
</feature>
<feature type="transmembrane region" description="Helical" evidence="10">
    <location>
        <begin position="28"/>
        <end position="53"/>
    </location>
</feature>
<comment type="caution">
    <text evidence="12">The sequence shown here is derived from an EMBL/GenBank/DDBJ whole genome shotgun (WGS) entry which is preliminary data.</text>
</comment>
<dbReference type="InterPro" id="IPR000109">
    <property type="entry name" value="POT_fam"/>
</dbReference>
<evidence type="ECO:0000256" key="5">
    <source>
        <dbReference type="ARBA" id="ARBA00022856"/>
    </source>
</evidence>
<dbReference type="CDD" id="cd17346">
    <property type="entry name" value="MFS_DtpA_like"/>
    <property type="match status" value="1"/>
</dbReference>
<feature type="transmembrane region" description="Helical" evidence="10">
    <location>
        <begin position="161"/>
        <end position="179"/>
    </location>
</feature>
<dbReference type="GO" id="GO:0015833">
    <property type="term" value="P:peptide transport"/>
    <property type="evidence" value="ECO:0007669"/>
    <property type="project" value="UniProtKB-KW"/>
</dbReference>
<proteinExistence type="inferred from homology"/>
<feature type="transmembrane region" description="Helical" evidence="10">
    <location>
        <begin position="65"/>
        <end position="86"/>
    </location>
</feature>
<feature type="transmembrane region" description="Helical" evidence="10">
    <location>
        <begin position="334"/>
        <end position="358"/>
    </location>
</feature>
<keyword evidence="7 10" id="KW-1133">Transmembrane helix</keyword>
<organism evidence="12 13">
    <name type="scientific">Klebsiella quasipneumoniae</name>
    <dbReference type="NCBI Taxonomy" id="1463165"/>
    <lineage>
        <taxon>Bacteria</taxon>
        <taxon>Pseudomonadati</taxon>
        <taxon>Pseudomonadota</taxon>
        <taxon>Gammaproteobacteria</taxon>
        <taxon>Enterobacterales</taxon>
        <taxon>Enterobacteriaceae</taxon>
        <taxon>Klebsiella/Raoultella group</taxon>
        <taxon>Klebsiella</taxon>
        <taxon>Klebsiella pneumoniae complex</taxon>
    </lineage>
</organism>
<dbReference type="GO" id="GO:0015031">
    <property type="term" value="P:protein transport"/>
    <property type="evidence" value="ECO:0007669"/>
    <property type="project" value="UniProtKB-KW"/>
</dbReference>
<comment type="similarity">
    <text evidence="9">Belongs to the major facilitator superfamily. Proton-dependent oligopeptide transporter (POT/PTR) (TC 2.A.17) family.</text>
</comment>
<feature type="transmembrane region" description="Helical" evidence="10">
    <location>
        <begin position="191"/>
        <end position="208"/>
    </location>
</feature>
<dbReference type="InterPro" id="IPR050171">
    <property type="entry name" value="MFS_Transporters"/>
</dbReference>
<dbReference type="Pfam" id="PF00854">
    <property type="entry name" value="PTR2"/>
    <property type="match status" value="1"/>
</dbReference>
<evidence type="ECO:0000313" key="13">
    <source>
        <dbReference type="Proteomes" id="UP000252079"/>
    </source>
</evidence>
<dbReference type="InterPro" id="IPR036259">
    <property type="entry name" value="MFS_trans_sf"/>
</dbReference>
<dbReference type="EMBL" id="UFBM01000001">
    <property type="protein sequence ID" value="SSF17512.1"/>
    <property type="molecule type" value="Genomic_DNA"/>
</dbReference>
<keyword evidence="4 9" id="KW-0812">Transmembrane</keyword>
<reference evidence="12 13" key="1">
    <citation type="submission" date="2018-07" db="EMBL/GenBank/DDBJ databases">
        <authorList>
            <consortium name="Pathogen Informatics"/>
        </authorList>
    </citation>
    <scope>NUCLEOTIDE SEQUENCE [LARGE SCALE GENOMIC DNA]</scope>
    <source>
        <strain evidence="12 13">4300STDY6636950</strain>
    </source>
</reference>
<feature type="transmembrane region" description="Helical" evidence="10">
    <location>
        <begin position="378"/>
        <end position="403"/>
    </location>
</feature>
<keyword evidence="5" id="KW-0571">Peptide transport</keyword>
<dbReference type="InterPro" id="IPR020846">
    <property type="entry name" value="MFS_dom"/>
</dbReference>
<sequence>MAVMLGALLMAIGHLVLGASETAPAFLYLSLAIIVCGYGLFKSNVSCLLGELYEPADPRRDGGFSLMYAAGNIGSIIAPIACGYVQEEYSWAMGFALAAIGMVAGLVIFLCGNRHFQHTAGVNRQALYARRFLLPNWGWLLVLLVIAPLLIAVLFWQEWSVYALIVATAIGLAVLARIYLRAETDKQRKDLRLIVVLTAFSLLFWAFAQQGGSSISLYIDRFVNRHIMSYEVPTAMFQSINAFAVMLCGMVLAWLVKESVGGNRTVRIWGKFALGLGLMSAGFCILTLSARWSAAYGQSSMPLMVLGLAVMGFAELFIDPVAMSQITRIEIPGVTGVLTGIYMLLSGAIANYLAGVIADQTSQASFDVAGAVNYSIDAYINVFSQITWGALACVGVVLVIWLYHSLKVRTRRLAVE</sequence>
<evidence type="ECO:0000256" key="10">
    <source>
        <dbReference type="SAM" id="Phobius"/>
    </source>
</evidence>
<dbReference type="AlphaFoldDB" id="A0ABD7MWM2"/>
<dbReference type="SUPFAM" id="SSF103473">
    <property type="entry name" value="MFS general substrate transporter"/>
    <property type="match status" value="1"/>
</dbReference>
<keyword evidence="8 10" id="KW-0472">Membrane</keyword>
<feature type="transmembrane region" description="Helical" evidence="10">
    <location>
        <begin position="268"/>
        <end position="289"/>
    </location>
</feature>
<feature type="transmembrane region" description="Helical" evidence="10">
    <location>
        <begin position="235"/>
        <end position="256"/>
    </location>
</feature>
<evidence type="ECO:0000256" key="9">
    <source>
        <dbReference type="RuleBase" id="RU003755"/>
    </source>
</evidence>
<dbReference type="GO" id="GO:0005886">
    <property type="term" value="C:plasma membrane"/>
    <property type="evidence" value="ECO:0007669"/>
    <property type="project" value="UniProtKB-SubCell"/>
</dbReference>
<dbReference type="NCBIfam" id="TIGR00924">
    <property type="entry name" value="yjdL_sub1_fam"/>
    <property type="match status" value="1"/>
</dbReference>
<dbReference type="InterPro" id="IPR005279">
    <property type="entry name" value="Dipep/tripep_permease"/>
</dbReference>
<evidence type="ECO:0000256" key="7">
    <source>
        <dbReference type="ARBA" id="ARBA00022989"/>
    </source>
</evidence>
<protein>
    <submittedName>
        <fullName evidence="12">Di/tripeptide permease YbgH</fullName>
    </submittedName>
</protein>
<dbReference type="InterPro" id="IPR018456">
    <property type="entry name" value="PTR2_symporter_CS"/>
</dbReference>
<keyword evidence="6" id="KW-0653">Protein transport</keyword>
<feature type="transmembrane region" description="Helical" evidence="10">
    <location>
        <begin position="301"/>
        <end position="322"/>
    </location>
</feature>
<accession>A0ABD7MWM2</accession>
<evidence type="ECO:0000256" key="6">
    <source>
        <dbReference type="ARBA" id="ARBA00022927"/>
    </source>
</evidence>
<feature type="domain" description="Major facilitator superfamily (MFS) profile" evidence="11">
    <location>
        <begin position="1"/>
        <end position="407"/>
    </location>
</feature>
<evidence type="ECO:0000256" key="2">
    <source>
        <dbReference type="ARBA" id="ARBA00022448"/>
    </source>
</evidence>
<dbReference type="PROSITE" id="PS01023">
    <property type="entry name" value="PTR2_2"/>
    <property type="match status" value="1"/>
</dbReference>
<comment type="subcellular location">
    <subcellularLocation>
        <location evidence="1">Cell membrane</location>
        <topology evidence="1">Multi-pass membrane protein</topology>
    </subcellularLocation>
    <subcellularLocation>
        <location evidence="9">Membrane</location>
        <topology evidence="9">Multi-pass membrane protein</topology>
    </subcellularLocation>
</comment>
<gene>
    <name evidence="12" type="primary">dtpD_1</name>
    <name evidence="12" type="ORF">SAMEA23995918_00021</name>
</gene>
<dbReference type="NCBIfam" id="NF012006">
    <property type="entry name" value="PRK15462.1"/>
    <property type="match status" value="1"/>
</dbReference>
<evidence type="ECO:0000256" key="4">
    <source>
        <dbReference type="ARBA" id="ARBA00022692"/>
    </source>
</evidence>
<feature type="transmembrane region" description="Helical" evidence="10">
    <location>
        <begin position="132"/>
        <end position="155"/>
    </location>
</feature>
<evidence type="ECO:0000256" key="1">
    <source>
        <dbReference type="ARBA" id="ARBA00004651"/>
    </source>
</evidence>
<name>A0ABD7MWM2_9ENTR</name>
<dbReference type="PANTHER" id="PTHR23517:SF15">
    <property type="entry name" value="PROTON-DEPENDENT OLIGOPEPTIDE FAMILY TRANSPORT PROTEIN"/>
    <property type="match status" value="1"/>
</dbReference>
<dbReference type="Gene3D" id="1.20.1250.20">
    <property type="entry name" value="MFS general substrate transporter like domains"/>
    <property type="match status" value="1"/>
</dbReference>
<dbReference type="Proteomes" id="UP000252079">
    <property type="component" value="Unassembled WGS sequence"/>
</dbReference>
<dbReference type="PROSITE" id="PS50850">
    <property type="entry name" value="MFS"/>
    <property type="match status" value="1"/>
</dbReference>
<dbReference type="PANTHER" id="PTHR23517">
    <property type="entry name" value="RESISTANCE PROTEIN MDTM, PUTATIVE-RELATED-RELATED"/>
    <property type="match status" value="1"/>
</dbReference>
<keyword evidence="3" id="KW-1003">Cell membrane</keyword>